<dbReference type="AlphaFoldDB" id="A0A1I7LLC1"/>
<sequence length="48" mass="5469">MSITFYIEIHVCDLLELLQPTYNGHKLTVFVVRKLTDSVAMADERGNS</sequence>
<keyword evidence="2" id="KW-1185">Reference proteome</keyword>
<proteinExistence type="predicted"/>
<dbReference type="STRING" id="392015.SAMN05421543_1874"/>
<evidence type="ECO:0000313" key="2">
    <source>
        <dbReference type="Proteomes" id="UP000183508"/>
    </source>
</evidence>
<gene>
    <name evidence="1" type="ORF">SAMN05421543_1874</name>
</gene>
<dbReference type="EMBL" id="FPBV01000087">
    <property type="protein sequence ID" value="SFV10429.1"/>
    <property type="molecule type" value="Genomic_DNA"/>
</dbReference>
<organism evidence="1 2">
    <name type="scientific">Alicyclobacillus macrosporangiidus</name>
    <dbReference type="NCBI Taxonomy" id="392015"/>
    <lineage>
        <taxon>Bacteria</taxon>
        <taxon>Bacillati</taxon>
        <taxon>Bacillota</taxon>
        <taxon>Bacilli</taxon>
        <taxon>Bacillales</taxon>
        <taxon>Alicyclobacillaceae</taxon>
        <taxon>Alicyclobacillus</taxon>
    </lineage>
</organism>
<accession>A0A1I7LLC1</accession>
<dbReference type="Proteomes" id="UP000183508">
    <property type="component" value="Unassembled WGS sequence"/>
</dbReference>
<evidence type="ECO:0000313" key="1">
    <source>
        <dbReference type="EMBL" id="SFV10429.1"/>
    </source>
</evidence>
<protein>
    <submittedName>
        <fullName evidence="1">Uncharacterized protein</fullName>
    </submittedName>
</protein>
<reference evidence="2" key="1">
    <citation type="submission" date="2016-10" db="EMBL/GenBank/DDBJ databases">
        <authorList>
            <person name="Varghese N."/>
        </authorList>
    </citation>
    <scope>NUCLEOTIDE SEQUENCE [LARGE SCALE GENOMIC DNA]</scope>
    <source>
        <strain evidence="2">DSM 17980</strain>
    </source>
</reference>
<feature type="non-terminal residue" evidence="1">
    <location>
        <position position="48"/>
    </location>
</feature>
<name>A0A1I7LLC1_9BACL</name>